<accession>A0ABW4CGU1</accession>
<dbReference type="PANTHER" id="PTHR43343">
    <property type="entry name" value="PEPTIDASE S12"/>
    <property type="match status" value="1"/>
</dbReference>
<evidence type="ECO:0000256" key="2">
    <source>
        <dbReference type="ARBA" id="ARBA00022670"/>
    </source>
</evidence>
<dbReference type="EC" id="3.4.21.-" evidence="6"/>
<comment type="similarity">
    <text evidence="1">Belongs to the peptidase S1C family.</text>
</comment>
<protein>
    <submittedName>
        <fullName evidence="6">S1C family serine protease</fullName>
        <ecNumber evidence="6">3.4.21.-</ecNumber>
    </submittedName>
</protein>
<feature type="domain" description="PDZ" evidence="5">
    <location>
        <begin position="320"/>
        <end position="381"/>
    </location>
</feature>
<evidence type="ECO:0000313" key="7">
    <source>
        <dbReference type="Proteomes" id="UP001597196"/>
    </source>
</evidence>
<dbReference type="SUPFAM" id="SSF50156">
    <property type="entry name" value="PDZ domain-like"/>
    <property type="match status" value="1"/>
</dbReference>
<proteinExistence type="inferred from homology"/>
<dbReference type="InterPro" id="IPR051201">
    <property type="entry name" value="Chloro_Bact_Ser_Proteases"/>
</dbReference>
<dbReference type="GO" id="GO:0008233">
    <property type="term" value="F:peptidase activity"/>
    <property type="evidence" value="ECO:0007669"/>
    <property type="project" value="UniProtKB-KW"/>
</dbReference>
<dbReference type="Pfam" id="PF13365">
    <property type="entry name" value="Trypsin_2"/>
    <property type="match status" value="1"/>
</dbReference>
<dbReference type="InterPro" id="IPR009003">
    <property type="entry name" value="Peptidase_S1_PA"/>
</dbReference>
<dbReference type="SUPFAM" id="SSF50494">
    <property type="entry name" value="Trypsin-like serine proteases"/>
    <property type="match status" value="1"/>
</dbReference>
<keyword evidence="3 6" id="KW-0378">Hydrolase</keyword>
<evidence type="ECO:0000256" key="4">
    <source>
        <dbReference type="ARBA" id="ARBA00022825"/>
    </source>
</evidence>
<dbReference type="Pfam" id="PF13180">
    <property type="entry name" value="PDZ_2"/>
    <property type="match status" value="1"/>
</dbReference>
<dbReference type="InterPro" id="IPR043504">
    <property type="entry name" value="Peptidase_S1_PA_chymotrypsin"/>
</dbReference>
<evidence type="ECO:0000313" key="6">
    <source>
        <dbReference type="EMBL" id="MFD1429336.1"/>
    </source>
</evidence>
<name>A0ABW4CGU1_9LACO</name>
<dbReference type="GO" id="GO:0006508">
    <property type="term" value="P:proteolysis"/>
    <property type="evidence" value="ECO:0007669"/>
    <property type="project" value="UniProtKB-KW"/>
</dbReference>
<reference evidence="7" key="1">
    <citation type="journal article" date="2019" name="Int. J. Syst. Evol. Microbiol.">
        <title>The Global Catalogue of Microorganisms (GCM) 10K type strain sequencing project: providing services to taxonomists for standard genome sequencing and annotation.</title>
        <authorList>
            <consortium name="The Broad Institute Genomics Platform"/>
            <consortium name="The Broad Institute Genome Sequencing Center for Infectious Disease"/>
            <person name="Wu L."/>
            <person name="Ma J."/>
        </authorList>
    </citation>
    <scope>NUCLEOTIDE SEQUENCE [LARGE SCALE GENOMIC DNA]</scope>
    <source>
        <strain evidence="7">CCM 8980</strain>
    </source>
</reference>
<keyword evidence="4" id="KW-0720">Serine protease</keyword>
<dbReference type="InterPro" id="IPR036034">
    <property type="entry name" value="PDZ_sf"/>
</dbReference>
<dbReference type="RefSeq" id="WP_203626262.1">
    <property type="nucleotide sequence ID" value="NZ_BOLQ01000003.1"/>
</dbReference>
<dbReference type="PRINTS" id="PR00834">
    <property type="entry name" value="PROTEASES2C"/>
</dbReference>
<dbReference type="Gene3D" id="2.30.42.10">
    <property type="match status" value="1"/>
</dbReference>
<evidence type="ECO:0000256" key="1">
    <source>
        <dbReference type="ARBA" id="ARBA00010541"/>
    </source>
</evidence>
<evidence type="ECO:0000259" key="5">
    <source>
        <dbReference type="Pfam" id="PF13180"/>
    </source>
</evidence>
<dbReference type="PANTHER" id="PTHR43343:SF3">
    <property type="entry name" value="PROTEASE DO-LIKE 8, CHLOROPLASTIC"/>
    <property type="match status" value="1"/>
</dbReference>
<gene>
    <name evidence="6" type="ORF">ACFQ4P_03615</name>
</gene>
<dbReference type="Proteomes" id="UP001597196">
    <property type="component" value="Unassembled WGS sequence"/>
</dbReference>
<organism evidence="6 7">
    <name type="scientific">Lacticaseibacillus mingshuiensis</name>
    <dbReference type="NCBI Taxonomy" id="2799574"/>
    <lineage>
        <taxon>Bacteria</taxon>
        <taxon>Bacillati</taxon>
        <taxon>Bacillota</taxon>
        <taxon>Bacilli</taxon>
        <taxon>Lactobacillales</taxon>
        <taxon>Lactobacillaceae</taxon>
        <taxon>Lacticaseibacillus</taxon>
    </lineage>
</organism>
<keyword evidence="7" id="KW-1185">Reference proteome</keyword>
<comment type="caution">
    <text evidence="6">The sequence shown here is derived from an EMBL/GenBank/DDBJ whole genome shotgun (WGS) entry which is preliminary data.</text>
</comment>
<keyword evidence="2 6" id="KW-0645">Protease</keyword>
<dbReference type="EMBL" id="JBHTOC010000004">
    <property type="protein sequence ID" value="MFD1429336.1"/>
    <property type="molecule type" value="Genomic_DNA"/>
</dbReference>
<dbReference type="Gene3D" id="2.40.10.10">
    <property type="entry name" value="Trypsin-like serine proteases"/>
    <property type="match status" value="2"/>
</dbReference>
<sequence length="392" mass="40166">MKQPISKWLRPFLLAIIGLGLALGAGYAGARLYLHAVLESQTTLADSTMTPTSQPVSAVTTDDSAAAAYRVISPAVVTVVNYTAGSQALYPYQQPSGQSSGAGSGVIYKRDDKTYFIVTNEHVITDATAIEVVLNDGTTHTATLVGDDPLTDLAVLKITSDSALTTAQFAASNAAATGQSVLAVGSPLGLAFAASATKGVISATERQMTLPVGNTGKEIQTTVLQTDAAINSGNSGGPLVDMAGQIVGINSMKLSGTSGGGATIEDMSFAIPSATVAEIVAQLEKDGEIERPTLAATAIDLSRIARSQQRSVLALPASVTEGVVVVAVGSGTNLQTQDVIVSLNGEPVTSAGNFYQTLYAQKPGATVKLTIYRAGKQVTINETLGTSAEAMR</sequence>
<dbReference type="InterPro" id="IPR001940">
    <property type="entry name" value="Peptidase_S1C"/>
</dbReference>
<dbReference type="InterPro" id="IPR001478">
    <property type="entry name" value="PDZ"/>
</dbReference>
<evidence type="ECO:0000256" key="3">
    <source>
        <dbReference type="ARBA" id="ARBA00022801"/>
    </source>
</evidence>